<dbReference type="SUPFAM" id="SSF47954">
    <property type="entry name" value="Cyclin-like"/>
    <property type="match status" value="1"/>
</dbReference>
<dbReference type="InterPro" id="IPR036915">
    <property type="entry name" value="Cyclin-like_sf"/>
</dbReference>
<feature type="region of interest" description="Disordered" evidence="1">
    <location>
        <begin position="22"/>
        <end position="63"/>
    </location>
</feature>
<gene>
    <name evidence="2" type="ORF">L211DRAFT_850972</name>
</gene>
<feature type="region of interest" description="Disordered" evidence="1">
    <location>
        <begin position="92"/>
        <end position="118"/>
    </location>
</feature>
<reference evidence="2 3" key="1">
    <citation type="journal article" date="2018" name="Nat. Ecol. Evol.">
        <title>Pezizomycetes genomes reveal the molecular basis of ectomycorrhizal truffle lifestyle.</title>
        <authorList>
            <person name="Murat C."/>
            <person name="Payen T."/>
            <person name="Noel B."/>
            <person name="Kuo A."/>
            <person name="Morin E."/>
            <person name="Chen J."/>
            <person name="Kohler A."/>
            <person name="Krizsan K."/>
            <person name="Balestrini R."/>
            <person name="Da Silva C."/>
            <person name="Montanini B."/>
            <person name="Hainaut M."/>
            <person name="Levati E."/>
            <person name="Barry K.W."/>
            <person name="Belfiori B."/>
            <person name="Cichocki N."/>
            <person name="Clum A."/>
            <person name="Dockter R.B."/>
            <person name="Fauchery L."/>
            <person name="Guy J."/>
            <person name="Iotti M."/>
            <person name="Le Tacon F."/>
            <person name="Lindquist E.A."/>
            <person name="Lipzen A."/>
            <person name="Malagnac F."/>
            <person name="Mello A."/>
            <person name="Molinier V."/>
            <person name="Miyauchi S."/>
            <person name="Poulain J."/>
            <person name="Riccioni C."/>
            <person name="Rubini A."/>
            <person name="Sitrit Y."/>
            <person name="Splivallo R."/>
            <person name="Traeger S."/>
            <person name="Wang M."/>
            <person name="Zifcakova L."/>
            <person name="Wipf D."/>
            <person name="Zambonelli A."/>
            <person name="Paolocci F."/>
            <person name="Nowrousian M."/>
            <person name="Ottonello S."/>
            <person name="Baldrian P."/>
            <person name="Spatafora J.W."/>
            <person name="Henrissat B."/>
            <person name="Nagy L.G."/>
            <person name="Aury J.M."/>
            <person name="Wincker P."/>
            <person name="Grigoriev I.V."/>
            <person name="Bonfante P."/>
            <person name="Martin F.M."/>
        </authorList>
    </citation>
    <scope>NUCLEOTIDE SEQUENCE [LARGE SCALE GENOMIC DNA]</scope>
    <source>
        <strain evidence="2 3">ATCC MYA-4762</strain>
    </source>
</reference>
<organism evidence="2 3">
    <name type="scientific">Terfezia boudieri ATCC MYA-4762</name>
    <dbReference type="NCBI Taxonomy" id="1051890"/>
    <lineage>
        <taxon>Eukaryota</taxon>
        <taxon>Fungi</taxon>
        <taxon>Dikarya</taxon>
        <taxon>Ascomycota</taxon>
        <taxon>Pezizomycotina</taxon>
        <taxon>Pezizomycetes</taxon>
        <taxon>Pezizales</taxon>
        <taxon>Pezizaceae</taxon>
        <taxon>Terfezia</taxon>
    </lineage>
</organism>
<dbReference type="Proteomes" id="UP000267821">
    <property type="component" value="Unassembled WGS sequence"/>
</dbReference>
<keyword evidence="3" id="KW-1185">Reference proteome</keyword>
<dbReference type="EMBL" id="ML121555">
    <property type="protein sequence ID" value="RPB21990.1"/>
    <property type="molecule type" value="Genomic_DNA"/>
</dbReference>
<name>A0A3N4LGI1_9PEZI</name>
<dbReference type="Gene3D" id="1.10.472.10">
    <property type="entry name" value="Cyclin-like"/>
    <property type="match status" value="1"/>
</dbReference>
<evidence type="ECO:0000256" key="1">
    <source>
        <dbReference type="SAM" id="MobiDB-lite"/>
    </source>
</evidence>
<dbReference type="OrthoDB" id="3877279at2759"/>
<evidence type="ECO:0008006" key="4">
    <source>
        <dbReference type="Google" id="ProtNLM"/>
    </source>
</evidence>
<dbReference type="AlphaFoldDB" id="A0A3N4LGI1"/>
<proteinExistence type="predicted"/>
<dbReference type="InParanoid" id="A0A3N4LGI1"/>
<evidence type="ECO:0000313" key="2">
    <source>
        <dbReference type="EMBL" id="RPB21990.1"/>
    </source>
</evidence>
<feature type="compositionally biased region" description="Low complexity" evidence="1">
    <location>
        <begin position="25"/>
        <end position="36"/>
    </location>
</feature>
<evidence type="ECO:0000313" key="3">
    <source>
        <dbReference type="Proteomes" id="UP000267821"/>
    </source>
</evidence>
<accession>A0A3N4LGI1</accession>
<sequence length="365" mass="39541">MMKNRNVHSLCLVLRQGASTAPIPSSFEESTSSSSTLCVGRLGLNPRANGDPPKPSANTPPSHVLSADPISFALRSKSAIFKAGLITPITPNFSPAARGHPEDQQQNTSRETKINGKGDMQVQISRCSPLGCGTPDSLDEKSPALWQNSGVVLQAQLHKLERRTYASLSNLPTPPPSDSPLSPVFFLEVSGENLQDPDVLGPASYLASLIPTCASASPPFIPLLQLIVYRFGLRPEAIALAGIILDTLSSQFIRKWRTELSKLCVWDLCGCGMGEILALAALGIAAKWIEDRGVSLTAGAMSDISDGRFGRKEIATTERLMLAEVGWGMMELSSERDMKWAMEEMNRWRARIEVNSYKLGMGKGY</sequence>
<protein>
    <recommendedName>
        <fullName evidence="4">Cyclin N-terminal domain-containing protein</fullName>
    </recommendedName>
</protein>